<evidence type="ECO:0000256" key="1">
    <source>
        <dbReference type="SAM" id="MobiDB-lite"/>
    </source>
</evidence>
<accession>A0AAU9D122</accession>
<proteinExistence type="predicted"/>
<protein>
    <recommendedName>
        <fullName evidence="4">Protein kinase domain-containing protein</fullName>
    </recommendedName>
</protein>
<feature type="region of interest" description="Disordered" evidence="1">
    <location>
        <begin position="366"/>
        <end position="395"/>
    </location>
</feature>
<dbReference type="EMBL" id="AP025314">
    <property type="protein sequence ID" value="BDD09608.1"/>
    <property type="molecule type" value="Genomic_DNA"/>
</dbReference>
<dbReference type="KEGG" id="fax:FUAX_20400"/>
<organism evidence="2 3">
    <name type="scientific">Fulvitalea axinellae</name>
    <dbReference type="NCBI Taxonomy" id="1182444"/>
    <lineage>
        <taxon>Bacteria</taxon>
        <taxon>Pseudomonadati</taxon>
        <taxon>Bacteroidota</taxon>
        <taxon>Cytophagia</taxon>
        <taxon>Cytophagales</taxon>
        <taxon>Persicobacteraceae</taxon>
        <taxon>Fulvitalea</taxon>
    </lineage>
</organism>
<evidence type="ECO:0008006" key="4">
    <source>
        <dbReference type="Google" id="ProtNLM"/>
    </source>
</evidence>
<evidence type="ECO:0000313" key="3">
    <source>
        <dbReference type="Proteomes" id="UP001348817"/>
    </source>
</evidence>
<reference evidence="2 3" key="1">
    <citation type="submission" date="2021-12" db="EMBL/GenBank/DDBJ databases">
        <title>Genome sequencing of bacteria with rrn-lacking chromosome and rrn-plasmid.</title>
        <authorList>
            <person name="Anda M."/>
            <person name="Iwasaki W."/>
        </authorList>
    </citation>
    <scope>NUCLEOTIDE SEQUENCE [LARGE SCALE GENOMIC DNA]</scope>
    <source>
        <strain evidence="2 3">DSM 100852</strain>
    </source>
</reference>
<name>A0AAU9D122_9BACT</name>
<keyword evidence="3" id="KW-1185">Reference proteome</keyword>
<sequence length="806" mass="91315">MLTKAAYLTLLDGQKGGQTKSKHETNIAGLLEHYAFLVEETQRILEEERRGYASVPIEPTGLRDNCYRRIRVLHDIEQAVFLWKRSRPVAFREIDLMDTDNDFGINTHLLEEVQKERAAVTAIFRTYSIELTPSLKYGLKSVVDSVDQMGLSVAMGATKRGSSFPQLYTPGVERATSEAMKNRLISDLGQLLAFPTGAEILTEFMRCSQQHMSNPTFRLASNLPGWKGNPGGNPDTKNDTITLDPNWSPADYFVPVASPGASPGSFFKKSYSDKNPKLVTYTTPYLILAANLATFTYTLVGKRKSKVKSLVHEKISKLRMEMGLEEVGAPELLKRETGFIDIELEGDRITTGQAVDDLTERLRHLEEETRTSTPEEDDSSSDSSGSDRVKRKMRVTSHGIRRPAANFFEKEQATMEELQPSLDFNPDDIDFTTFRLLGEQGAYGSVYGFTTKKGKECILKFVNTETGYNFSFSWHPEKEAFASNFVRALGSRVDAPACLALRREGPELTRLAQIATRCSSSQTKQKFYHDLKKIRKGTYDYTCLVMERAPGVTRNQMRTQFGNAKGDALLARVVSKPFYQASVGELFVYDLLLGNFDRFWLTVHGGNAIFNVKTVGNIYSHPAYTPREGKPMHAIDQTLSAYGQYIFLRRLKDGKSHEALQSDPEYKEVGRDIENAETRPLAFQSRIRWQVDYLRTMFKKILDNLMAGKLGRSMESHFLQDLVGHFSDYTALEIGMVQAMLQIRYNREKLGAFEKVQFPSFSQEAFYLFECCRMVDSLVDQYDRIELFTKLSEMKAKLSGPIDRPE</sequence>
<dbReference type="Proteomes" id="UP001348817">
    <property type="component" value="Chromosome"/>
</dbReference>
<dbReference type="AlphaFoldDB" id="A0AAU9D122"/>
<gene>
    <name evidence="2" type="ORF">FUAX_20400</name>
</gene>
<evidence type="ECO:0000313" key="2">
    <source>
        <dbReference type="EMBL" id="BDD09608.1"/>
    </source>
</evidence>